<reference evidence="1" key="2">
    <citation type="submission" date="2019-01" db="EMBL/GenBank/DDBJ databases">
        <authorList>
            <person name="Graves T."/>
            <person name="Eichler E.E."/>
            <person name="Wilson R.K."/>
        </authorList>
    </citation>
    <scope>NUCLEOTIDE SEQUENCE [LARGE SCALE GENOMIC DNA]</scope>
    <source>
        <strain evidence="1">17573</strain>
    </source>
</reference>
<dbReference type="PRINTS" id="PR02045">
    <property type="entry name" value="F138DOMAIN"/>
</dbReference>
<dbReference type="PANTHER" id="PTHR12138">
    <property type="entry name" value="PRIMATE-EXPANDED PROTEIN FAMILY"/>
    <property type="match status" value="1"/>
</dbReference>
<dbReference type="GeneTree" id="ENSGT01120000271815"/>
<dbReference type="Proteomes" id="UP000006718">
    <property type="component" value="Chromosome 3"/>
</dbReference>
<name>A0A5F7ZGA4_MACMU</name>
<evidence type="ECO:0000313" key="2">
    <source>
        <dbReference type="Proteomes" id="UP000006718"/>
    </source>
</evidence>
<evidence type="ECO:0000313" key="1">
    <source>
        <dbReference type="Ensembl" id="ENSMMUP00000063658.1"/>
    </source>
</evidence>
<protein>
    <submittedName>
        <fullName evidence="1">Uncharacterized protein</fullName>
    </submittedName>
</protein>
<reference evidence="2" key="1">
    <citation type="journal article" date="2007" name="Science">
        <title>Evolutionary and biomedical insights from the rhesus macaque genome.</title>
        <authorList>
            <person name="Gibbs R.A."/>
            <person name="Rogers J."/>
            <person name="Katze M.G."/>
            <person name="Bumgarner R."/>
            <person name="Weinstock G.M."/>
            <person name="Mardis E.R."/>
            <person name="Remington K.A."/>
            <person name="Strausberg R.L."/>
            <person name="Venter J.C."/>
            <person name="Wilson R.K."/>
            <person name="Batzer M.A."/>
            <person name="Bustamante C.D."/>
            <person name="Eichler E.E."/>
            <person name="Hahn M.W."/>
            <person name="Hardison R.C."/>
            <person name="Makova K.D."/>
            <person name="Miller W."/>
            <person name="Milosavljevic A."/>
            <person name="Palermo R.E."/>
            <person name="Siepel A."/>
            <person name="Sikela J.M."/>
            <person name="Attaway T."/>
            <person name="Bell S."/>
            <person name="Bernard K.E."/>
            <person name="Buhay C.J."/>
            <person name="Chandrabose M.N."/>
            <person name="Dao M."/>
            <person name="Davis C."/>
            <person name="Delehaunty K.D."/>
            <person name="Ding Y."/>
            <person name="Dinh H.H."/>
            <person name="Dugan-Rocha S."/>
            <person name="Fulton L.A."/>
            <person name="Gabisi R.A."/>
            <person name="Garner T.T."/>
            <person name="Godfrey J."/>
            <person name="Hawes A.C."/>
            <person name="Hernandez J."/>
            <person name="Hines S."/>
            <person name="Holder M."/>
            <person name="Hume J."/>
            <person name="Jhangiani S.N."/>
            <person name="Joshi V."/>
            <person name="Khan Z.M."/>
            <person name="Kirkness E.F."/>
            <person name="Cree A."/>
            <person name="Fowler R.G."/>
            <person name="Lee S."/>
            <person name="Lewis L.R."/>
            <person name="Li Z."/>
            <person name="Liu Y.-S."/>
            <person name="Moore S.M."/>
            <person name="Muzny D."/>
            <person name="Nazareth L.V."/>
            <person name="Ngo D.N."/>
            <person name="Okwuonu G.O."/>
            <person name="Pai G."/>
            <person name="Parker D."/>
            <person name="Paul H.A."/>
            <person name="Pfannkoch C."/>
            <person name="Pohl C.S."/>
            <person name="Rogers Y.-H.C."/>
            <person name="Ruiz S.J."/>
            <person name="Sabo A."/>
            <person name="Santibanez J."/>
            <person name="Schneider B.W."/>
            <person name="Smith S.M."/>
            <person name="Sodergren E."/>
            <person name="Svatek A.F."/>
            <person name="Utterback T.R."/>
            <person name="Vattathil S."/>
            <person name="Warren W."/>
            <person name="White C.S."/>
            <person name="Chinwalla A.T."/>
            <person name="Feng Y."/>
            <person name="Halpern A.L."/>
            <person name="Hillier L.W."/>
            <person name="Huang X."/>
            <person name="Minx P."/>
            <person name="Nelson J.O."/>
            <person name="Pepin K.H."/>
            <person name="Qin X."/>
            <person name="Sutton G.G."/>
            <person name="Venter E."/>
            <person name="Walenz B.P."/>
            <person name="Wallis J.W."/>
            <person name="Worley K.C."/>
            <person name="Yang S.-P."/>
            <person name="Jones S.M."/>
            <person name="Marra M.A."/>
            <person name="Rocchi M."/>
            <person name="Schein J.E."/>
            <person name="Baertsch R."/>
            <person name="Clarke L."/>
            <person name="Csuros M."/>
            <person name="Glasscock J."/>
            <person name="Harris R.A."/>
            <person name="Havlak P."/>
            <person name="Jackson A.R."/>
            <person name="Jiang H."/>
            <person name="Liu Y."/>
            <person name="Messina D.N."/>
            <person name="Shen Y."/>
            <person name="Song H.X.-Z."/>
            <person name="Wylie T."/>
            <person name="Zhang L."/>
            <person name="Birney E."/>
            <person name="Han K."/>
            <person name="Konkel M.K."/>
            <person name="Lee J."/>
            <person name="Smit A.F.A."/>
            <person name="Ullmer B."/>
            <person name="Wang H."/>
            <person name="Xing J."/>
            <person name="Burhans R."/>
            <person name="Cheng Z."/>
            <person name="Karro J.E."/>
            <person name="Ma J."/>
            <person name="Raney B."/>
            <person name="She X."/>
            <person name="Cox M.J."/>
            <person name="Demuth J.P."/>
            <person name="Dumas L.J."/>
            <person name="Han S.-G."/>
            <person name="Hopkins J."/>
            <person name="Karimpour-Fard A."/>
            <person name="Kim Y.H."/>
            <person name="Pollack J.R."/>
            <person name="Vinar T."/>
            <person name="Addo-Quaye C."/>
            <person name="Degenhardt J."/>
            <person name="Denby A."/>
            <person name="Hubisz M.J."/>
            <person name="Indap A."/>
            <person name="Kosiol C."/>
            <person name="Lahn B.T."/>
            <person name="Lawson H.A."/>
            <person name="Marklein A."/>
            <person name="Nielsen R."/>
            <person name="Vallender E.J."/>
            <person name="Clark A.G."/>
            <person name="Ferguson B."/>
            <person name="Hernandez R.D."/>
            <person name="Hirani K."/>
            <person name="Kehrer-Sawatzki H."/>
            <person name="Kolb J."/>
            <person name="Patil S."/>
            <person name="Pu L.-L."/>
            <person name="Ren Y."/>
            <person name="Smith D.G."/>
            <person name="Wheeler D.A."/>
            <person name="Schenck I."/>
            <person name="Ball E.V."/>
            <person name="Chen R."/>
            <person name="Cooper D.N."/>
            <person name="Giardine B."/>
            <person name="Hsu F."/>
            <person name="Kent W.J."/>
            <person name="Lesk A."/>
            <person name="Nelson D.L."/>
            <person name="O'brien W.E."/>
            <person name="Pruefer K."/>
            <person name="Stenson P.D."/>
            <person name="Wallace J.C."/>
            <person name="Ke H."/>
            <person name="Liu X.-M."/>
            <person name="Wang P."/>
            <person name="Xiang A.P."/>
            <person name="Yang F."/>
            <person name="Barber G.P."/>
            <person name="Haussler D."/>
            <person name="Karolchik D."/>
            <person name="Kern A.D."/>
            <person name="Kuhn R.M."/>
            <person name="Smith K.E."/>
            <person name="Zwieg A.S."/>
        </authorList>
    </citation>
    <scope>NUCLEOTIDE SEQUENCE [LARGE SCALE GENOMIC DNA]</scope>
    <source>
        <strain evidence="2">17573</strain>
    </source>
</reference>
<dbReference type="InParanoid" id="A0A5F7ZGA4"/>
<dbReference type="Ensembl" id="ENSMMUT00000086774.1">
    <property type="protein sequence ID" value="ENSMMUP00000063658.1"/>
    <property type="gene ID" value="ENSMMUG00000058179.1"/>
</dbReference>
<dbReference type="PANTHER" id="PTHR12138:SF133">
    <property type="entry name" value="SECRETED PROTEIN"/>
    <property type="match status" value="1"/>
</dbReference>
<accession>A0A5F7ZGA4</accession>
<reference evidence="1" key="3">
    <citation type="submission" date="2025-08" db="UniProtKB">
        <authorList>
            <consortium name="Ensembl"/>
        </authorList>
    </citation>
    <scope>IDENTIFICATION</scope>
    <source>
        <strain evidence="1">17573</strain>
    </source>
</reference>
<dbReference type="VEuPathDB" id="HostDB:ENSMMUG00000058179"/>
<keyword evidence="2" id="KW-1185">Reference proteome</keyword>
<reference evidence="1" key="4">
    <citation type="submission" date="2025-09" db="UniProtKB">
        <authorList>
            <consortium name="Ensembl"/>
        </authorList>
    </citation>
    <scope>IDENTIFICATION</scope>
    <source>
        <strain evidence="1">17573</strain>
    </source>
</reference>
<proteinExistence type="predicted"/>
<sequence length="136" mass="14641">SPLANAFHVGGPQISSQTLSPGPFFFFFWRQGLTLLLRLEWCGTISVHFNTHLPGLSDCHTSASRVAGITGARHCAWLIFVFLVETRFHHVGQAGLSLLTSSYPPVSASQSAGIIGVSCRAQPQGPLYEPFLCSVA</sequence>
<dbReference type="AlphaFoldDB" id="A0A5F7ZGA4"/>
<organism evidence="1 2">
    <name type="scientific">Macaca mulatta</name>
    <name type="common">Rhesus macaque</name>
    <dbReference type="NCBI Taxonomy" id="9544"/>
    <lineage>
        <taxon>Eukaryota</taxon>
        <taxon>Metazoa</taxon>
        <taxon>Chordata</taxon>
        <taxon>Craniata</taxon>
        <taxon>Vertebrata</taxon>
        <taxon>Euteleostomi</taxon>
        <taxon>Mammalia</taxon>
        <taxon>Eutheria</taxon>
        <taxon>Euarchontoglires</taxon>
        <taxon>Primates</taxon>
        <taxon>Haplorrhini</taxon>
        <taxon>Catarrhini</taxon>
        <taxon>Cercopithecidae</taxon>
        <taxon>Cercopithecinae</taxon>
        <taxon>Macaca</taxon>
    </lineage>
</organism>